<dbReference type="EMBL" id="CP090145">
    <property type="protein sequence ID" value="UOX35191.1"/>
    <property type="molecule type" value="Genomic_DNA"/>
</dbReference>
<name>A0ABY4HSL4_9FLAO</name>
<dbReference type="Proteomes" id="UP000830454">
    <property type="component" value="Chromosome"/>
</dbReference>
<gene>
    <name evidence="3" type="ORF">LXD69_06660</name>
</gene>
<dbReference type="Pfam" id="PF13568">
    <property type="entry name" value="OMP_b-brl_2"/>
    <property type="match status" value="1"/>
</dbReference>
<evidence type="ECO:0000313" key="4">
    <source>
        <dbReference type="Proteomes" id="UP000830454"/>
    </source>
</evidence>
<protein>
    <submittedName>
        <fullName evidence="3">PorT family protein</fullName>
    </submittedName>
</protein>
<accession>A0ABY4HSL4</accession>
<keyword evidence="1" id="KW-0732">Signal</keyword>
<keyword evidence="4" id="KW-1185">Reference proteome</keyword>
<reference evidence="3" key="1">
    <citation type="submission" date="2021-12" db="EMBL/GenBank/DDBJ databases">
        <authorList>
            <person name="Cha I.-T."/>
            <person name="Lee K.-E."/>
            <person name="Park S.-J."/>
        </authorList>
    </citation>
    <scope>NUCLEOTIDE SEQUENCE</scope>
    <source>
        <strain evidence="3">YSM-43</strain>
    </source>
</reference>
<proteinExistence type="predicted"/>
<evidence type="ECO:0000256" key="1">
    <source>
        <dbReference type="SAM" id="SignalP"/>
    </source>
</evidence>
<dbReference type="RefSeq" id="WP_045969761.1">
    <property type="nucleotide sequence ID" value="NZ_CP090145.1"/>
</dbReference>
<dbReference type="InterPro" id="IPR025665">
    <property type="entry name" value="Beta-barrel_OMP_2"/>
</dbReference>
<feature type="chain" id="PRO_5045071019" evidence="1">
    <location>
        <begin position="19"/>
        <end position="225"/>
    </location>
</feature>
<feature type="signal peptide" evidence="1">
    <location>
        <begin position="1"/>
        <end position="18"/>
    </location>
</feature>
<feature type="domain" description="Outer membrane protein beta-barrel" evidence="2">
    <location>
        <begin position="30"/>
        <end position="201"/>
    </location>
</feature>
<evidence type="ECO:0000259" key="2">
    <source>
        <dbReference type="Pfam" id="PF13568"/>
    </source>
</evidence>
<sequence length="225" mass="26238">MRTIILLLYILMFSASYSQDTENKIAVDSLFREDQFYVSLSYNLLRNSPNNYSQYSFSSGVTLGFLRDMPITKDRNWSIGLGLGYSYNDIKHNLKIIPSSPNNIYSIDNSYDKSKLILHYAELPIEIRWRNATYTSHKFWRIYTGFKFSYLFASKSIFESNSESYTINRSNEIVNLQYGPYLSVGYNTVNLYAYYGLKSHFGDAKIGDKDMRLNSFNVGFIFYIL</sequence>
<evidence type="ECO:0000313" key="3">
    <source>
        <dbReference type="EMBL" id="UOX35191.1"/>
    </source>
</evidence>
<reference evidence="3" key="2">
    <citation type="submission" date="2022-04" db="EMBL/GenBank/DDBJ databases">
        <title>Complete Genome Sequence of Flavobacterium sediminilitoris YSM-43, Isolated from a Tidal Sediment.</title>
        <authorList>
            <person name="Lee P.A."/>
        </authorList>
    </citation>
    <scope>NUCLEOTIDE SEQUENCE</scope>
    <source>
        <strain evidence="3">YSM-43</strain>
    </source>
</reference>
<organism evidence="3 4">
    <name type="scientific">Flavobacterium sediminilitoris</name>
    <dbReference type="NCBI Taxonomy" id="2024526"/>
    <lineage>
        <taxon>Bacteria</taxon>
        <taxon>Pseudomonadati</taxon>
        <taxon>Bacteroidota</taxon>
        <taxon>Flavobacteriia</taxon>
        <taxon>Flavobacteriales</taxon>
        <taxon>Flavobacteriaceae</taxon>
        <taxon>Flavobacterium</taxon>
    </lineage>
</organism>